<gene>
    <name evidence="6" type="ORF">CK203_035926</name>
</gene>
<dbReference type="GO" id="GO:0046872">
    <property type="term" value="F:metal ion binding"/>
    <property type="evidence" value="ECO:0007669"/>
    <property type="project" value="UniProtKB-KW"/>
</dbReference>
<keyword evidence="3" id="KW-0378">Hydrolase</keyword>
<comment type="caution">
    <text evidence="6">The sequence shown here is derived from an EMBL/GenBank/DDBJ whole genome shotgun (WGS) entry which is preliminary data.</text>
</comment>
<dbReference type="PANTHER" id="PTHR22748">
    <property type="entry name" value="AP ENDONUCLEASE"/>
    <property type="match status" value="1"/>
</dbReference>
<evidence type="ECO:0000256" key="1">
    <source>
        <dbReference type="ARBA" id="ARBA00001946"/>
    </source>
</evidence>
<dbReference type="GO" id="GO:0016787">
    <property type="term" value="F:hydrolase activity"/>
    <property type="evidence" value="ECO:0007669"/>
    <property type="project" value="UniProtKB-KW"/>
</dbReference>
<evidence type="ECO:0000313" key="7">
    <source>
        <dbReference type="Proteomes" id="UP000288805"/>
    </source>
</evidence>
<comment type="cofactor">
    <cofactor evidence="1">
        <name>Mg(2+)</name>
        <dbReference type="ChEBI" id="CHEBI:18420"/>
    </cofactor>
</comment>
<accession>A0A438I033</accession>
<feature type="compositionally biased region" description="Basic and acidic residues" evidence="5">
    <location>
        <begin position="432"/>
        <end position="447"/>
    </location>
</feature>
<evidence type="ECO:0000256" key="2">
    <source>
        <dbReference type="ARBA" id="ARBA00022723"/>
    </source>
</evidence>
<protein>
    <recommendedName>
        <fullName evidence="8">DUF4283 domain-containing protein</fullName>
    </recommendedName>
</protein>
<dbReference type="GO" id="GO:0003677">
    <property type="term" value="F:DNA binding"/>
    <property type="evidence" value="ECO:0007669"/>
    <property type="project" value="InterPro"/>
</dbReference>
<dbReference type="GO" id="GO:0006281">
    <property type="term" value="P:DNA repair"/>
    <property type="evidence" value="ECO:0007669"/>
    <property type="project" value="InterPro"/>
</dbReference>
<evidence type="ECO:0000313" key="6">
    <source>
        <dbReference type="EMBL" id="RVW90071.1"/>
    </source>
</evidence>
<keyword evidence="2" id="KW-0479">Metal-binding</keyword>
<dbReference type="EMBL" id="QGNW01000158">
    <property type="protein sequence ID" value="RVW90071.1"/>
    <property type="molecule type" value="Genomic_DNA"/>
</dbReference>
<feature type="compositionally biased region" description="Basic residues" evidence="5">
    <location>
        <begin position="352"/>
        <end position="364"/>
    </location>
</feature>
<feature type="region of interest" description="Disordered" evidence="5">
    <location>
        <begin position="517"/>
        <end position="537"/>
    </location>
</feature>
<dbReference type="SUPFAM" id="SSF56219">
    <property type="entry name" value="DNase I-like"/>
    <property type="match status" value="1"/>
</dbReference>
<keyword evidence="4" id="KW-0460">Magnesium</keyword>
<dbReference type="GO" id="GO:0004519">
    <property type="term" value="F:endonuclease activity"/>
    <property type="evidence" value="ECO:0007669"/>
    <property type="project" value="InterPro"/>
</dbReference>
<feature type="compositionally biased region" description="Polar residues" evidence="5">
    <location>
        <begin position="607"/>
        <end position="620"/>
    </location>
</feature>
<dbReference type="Gene3D" id="3.60.10.10">
    <property type="entry name" value="Endonuclease/exonuclease/phosphatase"/>
    <property type="match status" value="1"/>
</dbReference>
<dbReference type="InterPro" id="IPR020847">
    <property type="entry name" value="AP_endonuclease_F1_BS"/>
</dbReference>
<dbReference type="PANTHER" id="PTHR22748:SF4">
    <property type="entry name" value="DNA-(APURINIC OR APYRIMIDINIC SITE) ENDONUCLEASE 2"/>
    <property type="match status" value="1"/>
</dbReference>
<dbReference type="InterPro" id="IPR036691">
    <property type="entry name" value="Endo/exonu/phosph_ase_sf"/>
</dbReference>
<dbReference type="InterPro" id="IPR004808">
    <property type="entry name" value="AP_endonuc_1"/>
</dbReference>
<organism evidence="6 7">
    <name type="scientific">Vitis vinifera</name>
    <name type="common">Grape</name>
    <dbReference type="NCBI Taxonomy" id="29760"/>
    <lineage>
        <taxon>Eukaryota</taxon>
        <taxon>Viridiplantae</taxon>
        <taxon>Streptophyta</taxon>
        <taxon>Embryophyta</taxon>
        <taxon>Tracheophyta</taxon>
        <taxon>Spermatophyta</taxon>
        <taxon>Magnoliopsida</taxon>
        <taxon>eudicotyledons</taxon>
        <taxon>Gunneridae</taxon>
        <taxon>Pentapetalae</taxon>
        <taxon>rosids</taxon>
        <taxon>Vitales</taxon>
        <taxon>Vitaceae</taxon>
        <taxon>Viteae</taxon>
        <taxon>Vitis</taxon>
    </lineage>
</organism>
<feature type="region of interest" description="Disordered" evidence="5">
    <location>
        <begin position="607"/>
        <end position="626"/>
    </location>
</feature>
<dbReference type="AlphaFoldDB" id="A0A438I033"/>
<name>A0A438I033_VITVI</name>
<feature type="region of interest" description="Disordered" evidence="5">
    <location>
        <begin position="345"/>
        <end position="369"/>
    </location>
</feature>
<sequence>MMKCKVEKFEVEKKSFQVKFEGSYGGTWVSITERSRGFVVSVGFGKEEVDWLTEHLKKRAIHENHRDCYKKETSTSCHPEGDKGNGWKVLRRAILSVQDYSDQVGEELKKMFGNTQMSKSIYRGGRSYAEVVAEDGIRSGVPVSAGKWARAVICECKEKVQDWTHEGKAIARMMGVKGETFSERKACSPKKMVARENMIIPGKFRRGWLELKGLPFHLWEEDQLKFILKKWGRVTKVAREAVKLLDLTKVKLFSHRRRGEDDAITSETTHCKYEWLKEGGCVSQTTKLAEGLRGSIRGNKCCSRELLPQARYRCSSTSMAAKREKGWEGSRLGLVEENILGPIVPETSTKAHPIRAQRGRRSRGLHAGPDAPQALDAAASLLLSNKWAPLQKQPRILVQAMRGPTSRKYMERMVSRGRKRSEKGESSNVSDGRLHARGKDDGFKEDVVQTLPPSAARRHGQRSSSEPFPLRSTAPLSEVHNLEVDGGMGSQQIRGIRESPIFRCLLPRICNSWSKEETLTSRGEMDSRKSQLEDDKGGFTGRAGMILVVLQSRSHLLFQEPEPPEPYSSPFCNLEKNLPSDVGTLNIVGIPVHVEEENQRAVYNQMSERSTPGKSSNLMSGSPGVNAASPPEDFLIDGLSPRKMAKVREVLCSLDIKVWNVRGLGSSNKRRVIKDFLRLENPDVVMIQETKKEKCNRRLVGSVWTVRNKDWVILSACGASGGILFIWDSKKLCKEEVVLGSFSVSVKFALEGCGPLWISAVYGPNSPSLRKDSCYFPKAFKKPLSEGPQIIGQLLWIPTRNGWEGHKFMRRLQFVKAKLKEWNKLSFGELNEKKKSILKDLANFDAIEQDGGLTSELLDQRALRKGELEELILREEIHWRQKARVKWVKEGDCNSKFFHKVANGRRNRKYIKALENERGLVLNNAERITEEILLYFEKLYASPIGESWSIEGLDWSPISEESAISLDAPFTEEEISKAIFRWIGTKLRGLMALLLQYSKTVGM</sequence>
<dbReference type="Proteomes" id="UP000288805">
    <property type="component" value="Unassembled WGS sequence"/>
</dbReference>
<proteinExistence type="predicted"/>
<dbReference type="PROSITE" id="PS00726">
    <property type="entry name" value="AP_NUCLEASE_F1_1"/>
    <property type="match status" value="1"/>
</dbReference>
<evidence type="ECO:0000256" key="3">
    <source>
        <dbReference type="ARBA" id="ARBA00022801"/>
    </source>
</evidence>
<feature type="region of interest" description="Disordered" evidence="5">
    <location>
        <begin position="400"/>
        <end position="474"/>
    </location>
</feature>
<reference evidence="6 7" key="1">
    <citation type="journal article" date="2018" name="PLoS Genet.">
        <title>Population sequencing reveals clonal diversity and ancestral inbreeding in the grapevine cultivar Chardonnay.</title>
        <authorList>
            <person name="Roach M.J."/>
            <person name="Johnson D.L."/>
            <person name="Bohlmann J."/>
            <person name="van Vuuren H.J."/>
            <person name="Jones S.J."/>
            <person name="Pretorius I.S."/>
            <person name="Schmidt S.A."/>
            <person name="Borneman A.R."/>
        </authorList>
    </citation>
    <scope>NUCLEOTIDE SEQUENCE [LARGE SCALE GENOMIC DNA]</scope>
    <source>
        <strain evidence="7">cv. Chardonnay</strain>
        <tissue evidence="6">Leaf</tissue>
    </source>
</reference>
<evidence type="ECO:0000256" key="5">
    <source>
        <dbReference type="SAM" id="MobiDB-lite"/>
    </source>
</evidence>
<evidence type="ECO:0000256" key="4">
    <source>
        <dbReference type="ARBA" id="ARBA00022842"/>
    </source>
</evidence>
<evidence type="ECO:0008006" key="8">
    <source>
        <dbReference type="Google" id="ProtNLM"/>
    </source>
</evidence>